<keyword evidence="3" id="KW-1185">Reference proteome</keyword>
<proteinExistence type="predicted"/>
<name>W1PNK7_AMBTC</name>
<dbReference type="Proteomes" id="UP000017836">
    <property type="component" value="Unassembled WGS sequence"/>
</dbReference>
<dbReference type="AlphaFoldDB" id="W1PNK7"/>
<evidence type="ECO:0000313" key="2">
    <source>
        <dbReference type="EMBL" id="ERN09296.1"/>
    </source>
</evidence>
<organism evidence="2 3">
    <name type="scientific">Amborella trichopoda</name>
    <dbReference type="NCBI Taxonomy" id="13333"/>
    <lineage>
        <taxon>Eukaryota</taxon>
        <taxon>Viridiplantae</taxon>
        <taxon>Streptophyta</taxon>
        <taxon>Embryophyta</taxon>
        <taxon>Tracheophyta</taxon>
        <taxon>Spermatophyta</taxon>
        <taxon>Magnoliopsida</taxon>
        <taxon>Amborellales</taxon>
        <taxon>Amborellaceae</taxon>
        <taxon>Amborella</taxon>
    </lineage>
</organism>
<dbReference type="EMBL" id="KI393016">
    <property type="protein sequence ID" value="ERN09296.1"/>
    <property type="molecule type" value="Genomic_DNA"/>
</dbReference>
<dbReference type="Gramene" id="ERN09296">
    <property type="protein sequence ID" value="ERN09296"/>
    <property type="gene ID" value="AMTR_s00149p00078740"/>
</dbReference>
<sequence length="72" mass="8125">MTKLRRGQTLGDGRVEGVDAGGRASEGRNQRRETKLRRGRRRLGDVGDGRVERRNQRPSSSGRVEGRKPIRN</sequence>
<reference evidence="3" key="1">
    <citation type="journal article" date="2013" name="Science">
        <title>The Amborella genome and the evolution of flowering plants.</title>
        <authorList>
            <consortium name="Amborella Genome Project"/>
        </authorList>
    </citation>
    <scope>NUCLEOTIDE SEQUENCE [LARGE SCALE GENOMIC DNA]</scope>
</reference>
<gene>
    <name evidence="2" type="ORF">AMTR_s00149p00078740</name>
</gene>
<accession>W1PNK7</accession>
<dbReference type="HOGENOM" id="CLU_2725601_0_0_1"/>
<protein>
    <submittedName>
        <fullName evidence="2">Uncharacterized protein</fullName>
    </submittedName>
</protein>
<feature type="compositionally biased region" description="Basic and acidic residues" evidence="1">
    <location>
        <begin position="42"/>
        <end position="55"/>
    </location>
</feature>
<evidence type="ECO:0000313" key="3">
    <source>
        <dbReference type="Proteomes" id="UP000017836"/>
    </source>
</evidence>
<evidence type="ECO:0000256" key="1">
    <source>
        <dbReference type="SAM" id="MobiDB-lite"/>
    </source>
</evidence>
<feature type="region of interest" description="Disordered" evidence="1">
    <location>
        <begin position="1"/>
        <end position="72"/>
    </location>
</feature>